<dbReference type="GO" id="GO:0008168">
    <property type="term" value="F:methyltransferase activity"/>
    <property type="evidence" value="ECO:0007669"/>
    <property type="project" value="UniProtKB-KW"/>
</dbReference>
<dbReference type="AlphaFoldDB" id="A0A3B8W8R2"/>
<feature type="non-terminal residue" evidence="2">
    <location>
        <position position="40"/>
    </location>
</feature>
<reference evidence="2 3" key="1">
    <citation type="journal article" date="2018" name="Nat. Biotechnol.">
        <title>A standardized bacterial taxonomy based on genome phylogeny substantially revises the tree of life.</title>
        <authorList>
            <person name="Parks D.H."/>
            <person name="Chuvochina M."/>
            <person name="Waite D.W."/>
            <person name="Rinke C."/>
            <person name="Skarshewski A."/>
            <person name="Chaumeil P.A."/>
            <person name="Hugenholtz P."/>
        </authorList>
    </citation>
    <scope>NUCLEOTIDE SEQUENCE [LARGE SCALE GENOMIC DNA]</scope>
    <source>
        <strain evidence="2">UBA9049</strain>
    </source>
</reference>
<evidence type="ECO:0000313" key="2">
    <source>
        <dbReference type="EMBL" id="HAC26324.1"/>
    </source>
</evidence>
<protein>
    <submittedName>
        <fullName evidence="2">Cysteine methyltransferase</fullName>
    </submittedName>
</protein>
<name>A0A3B8W8R2_MARNT</name>
<dbReference type="Proteomes" id="UP000261325">
    <property type="component" value="Unassembled WGS sequence"/>
</dbReference>
<dbReference type="EMBL" id="DLYI01000007">
    <property type="protein sequence ID" value="HAC26324.1"/>
    <property type="molecule type" value="Genomic_DNA"/>
</dbReference>
<feature type="region of interest" description="Disordered" evidence="1">
    <location>
        <begin position="1"/>
        <end position="23"/>
    </location>
</feature>
<evidence type="ECO:0000313" key="3">
    <source>
        <dbReference type="Proteomes" id="UP000261325"/>
    </source>
</evidence>
<organism evidence="2 3">
    <name type="scientific">Marinobacter nauticus</name>
    <name type="common">Marinobacter hydrocarbonoclasticus</name>
    <name type="synonym">Marinobacter aquaeolei</name>
    <dbReference type="NCBI Taxonomy" id="2743"/>
    <lineage>
        <taxon>Bacteria</taxon>
        <taxon>Pseudomonadati</taxon>
        <taxon>Pseudomonadota</taxon>
        <taxon>Gammaproteobacteria</taxon>
        <taxon>Pseudomonadales</taxon>
        <taxon>Marinobacteraceae</taxon>
        <taxon>Marinobacter</taxon>
    </lineage>
</organism>
<comment type="caution">
    <text evidence="2">The sequence shown here is derived from an EMBL/GenBank/DDBJ whole genome shotgun (WGS) entry which is preliminary data.</text>
</comment>
<keyword evidence="2" id="KW-0808">Transferase</keyword>
<keyword evidence="2" id="KW-0489">Methyltransferase</keyword>
<accession>A0A3B8W8R2</accession>
<evidence type="ECO:0000256" key="1">
    <source>
        <dbReference type="SAM" id="MobiDB-lite"/>
    </source>
</evidence>
<gene>
    <name evidence="2" type="ORF">DCF82_00635</name>
</gene>
<sequence>MSRSPEQDSDWTTGVGDSAAGESARVARLVRVAQHIEMHA</sequence>
<dbReference type="GO" id="GO:0032259">
    <property type="term" value="P:methylation"/>
    <property type="evidence" value="ECO:0007669"/>
    <property type="project" value="UniProtKB-KW"/>
</dbReference>
<proteinExistence type="predicted"/>